<evidence type="ECO:0000313" key="1">
    <source>
        <dbReference type="EMBL" id="DAA03066.1"/>
    </source>
</evidence>
<organism evidence="1">
    <name type="scientific">Drosophila melanogaster</name>
    <name type="common">Fruit fly</name>
    <dbReference type="NCBI Taxonomy" id="7227"/>
    <lineage>
        <taxon>Eukaryota</taxon>
        <taxon>Metazoa</taxon>
        <taxon>Ecdysozoa</taxon>
        <taxon>Arthropoda</taxon>
        <taxon>Hexapoda</taxon>
        <taxon>Insecta</taxon>
        <taxon>Pterygota</taxon>
        <taxon>Neoptera</taxon>
        <taxon>Endopterygota</taxon>
        <taxon>Diptera</taxon>
        <taxon>Brachycera</taxon>
        <taxon>Muscomorpha</taxon>
        <taxon>Ephydroidea</taxon>
        <taxon>Drosophilidae</taxon>
        <taxon>Drosophila</taxon>
        <taxon>Sophophora</taxon>
    </lineage>
</organism>
<dbReference type="AlphaFoldDB" id="Q6IKZ3"/>
<proteinExistence type="predicted"/>
<protein>
    <submittedName>
        <fullName evidence="1">HDC10981</fullName>
    </submittedName>
</protein>
<reference evidence="1" key="1">
    <citation type="journal article" date="2003" name="Genome Biol.">
        <title>An integrated gene annotation and transcriptional profiling approach towards the full gene content of the Drosophila genome.</title>
        <authorList>
            <person name="Hild M."/>
            <person name="Beckmann B."/>
            <person name="Haas S.A."/>
            <person name="Koch B."/>
            <person name="Solovyev V."/>
            <person name="Busold C."/>
            <person name="Fellenberg K."/>
            <person name="Boutros M."/>
            <person name="Vingron M."/>
            <person name="Sauer F."/>
            <person name="Hoheisel J.D."/>
            <person name="Paro R."/>
        </authorList>
    </citation>
    <scope>NUCLEOTIDE SEQUENCE</scope>
</reference>
<name>Q6IKZ3_DROME</name>
<dbReference type="EMBL" id="BK002223">
    <property type="protein sequence ID" value="DAA03066.1"/>
    <property type="molecule type" value="Genomic_DNA"/>
</dbReference>
<accession>Q6IKZ3</accession>
<gene>
    <name evidence="1" type="ORF">HDC10981</name>
</gene>
<sequence>MKLKLRLKLKLKLQCAVSRFVDPGICLVPVATGVKEVRVYCHKVLHNRVNSKNERAAGKCEAVGLWKCGAVEMAAGTETEMEPKMEWRGASNWLNKCGSCLRLPLAKAKRKRPIGQWQ</sequence>